<dbReference type="Pfam" id="PF05656">
    <property type="entry name" value="DUF805"/>
    <property type="match status" value="1"/>
</dbReference>
<dbReference type="RefSeq" id="WP_056133232.1">
    <property type="nucleotide sequence ID" value="NZ_WSES01000009.1"/>
</dbReference>
<dbReference type="AlphaFoldDB" id="A0A7X3KA38"/>
<proteinExistence type="predicted"/>
<keyword evidence="1" id="KW-0812">Transmembrane</keyword>
<protein>
    <submittedName>
        <fullName evidence="2">DUF805 domain-containing protein</fullName>
    </submittedName>
</protein>
<accession>A0A7X3KA38</accession>
<keyword evidence="1" id="KW-0472">Membrane</keyword>
<feature type="transmembrane region" description="Helical" evidence="1">
    <location>
        <begin position="74"/>
        <end position="95"/>
    </location>
</feature>
<comment type="caution">
    <text evidence="2">The sequence shown here is derived from an EMBL/GenBank/DDBJ whole genome shotgun (WGS) entry which is preliminary data.</text>
</comment>
<dbReference type="PANTHER" id="PTHR34980">
    <property type="entry name" value="INNER MEMBRANE PROTEIN-RELATED-RELATED"/>
    <property type="match status" value="1"/>
</dbReference>
<evidence type="ECO:0000313" key="3">
    <source>
        <dbReference type="Proteomes" id="UP000443353"/>
    </source>
</evidence>
<dbReference type="GO" id="GO:0005886">
    <property type="term" value="C:plasma membrane"/>
    <property type="evidence" value="ECO:0007669"/>
    <property type="project" value="TreeGrafter"/>
</dbReference>
<sequence length="111" mass="12639">MTFIESIQTCFQKYANFEGTARRSEYWWFFLFLVIASMILGQISTTLSIVFSLATLLPSIAVATRRLHDTDRSGWWQLISFVPIVGIIVLIVFLAQDSRPNRYGIAPAYAV</sequence>
<evidence type="ECO:0000256" key="1">
    <source>
        <dbReference type="SAM" id="Phobius"/>
    </source>
</evidence>
<keyword evidence="1" id="KW-1133">Transmembrane helix</keyword>
<dbReference type="InterPro" id="IPR008523">
    <property type="entry name" value="DUF805"/>
</dbReference>
<keyword evidence="3" id="KW-1185">Reference proteome</keyword>
<feature type="transmembrane region" description="Helical" evidence="1">
    <location>
        <begin position="26"/>
        <end position="54"/>
    </location>
</feature>
<reference evidence="2 3" key="1">
    <citation type="submission" date="2019-12" db="EMBL/GenBank/DDBJ databases">
        <authorList>
            <person name="Li C."/>
            <person name="Zhao J."/>
        </authorList>
    </citation>
    <scope>NUCLEOTIDE SEQUENCE [LARGE SCALE GENOMIC DNA]</scope>
    <source>
        <strain evidence="2 3">NEAU-DD11</strain>
    </source>
</reference>
<organism evidence="2 3">
    <name type="scientific">Massilia cellulosiltytica</name>
    <dbReference type="NCBI Taxonomy" id="2683234"/>
    <lineage>
        <taxon>Bacteria</taxon>
        <taxon>Pseudomonadati</taxon>
        <taxon>Pseudomonadota</taxon>
        <taxon>Betaproteobacteria</taxon>
        <taxon>Burkholderiales</taxon>
        <taxon>Oxalobacteraceae</taxon>
        <taxon>Telluria group</taxon>
        <taxon>Massilia</taxon>
    </lineage>
</organism>
<dbReference type="EMBL" id="WSES01000009">
    <property type="protein sequence ID" value="MVW63694.1"/>
    <property type="molecule type" value="Genomic_DNA"/>
</dbReference>
<dbReference type="Proteomes" id="UP000443353">
    <property type="component" value="Unassembled WGS sequence"/>
</dbReference>
<gene>
    <name evidence="2" type="ORF">GPY61_27580</name>
</gene>
<dbReference type="PANTHER" id="PTHR34980:SF2">
    <property type="entry name" value="INNER MEMBRANE PROTEIN YHAH-RELATED"/>
    <property type="match status" value="1"/>
</dbReference>
<name>A0A7X3KA38_9BURK</name>
<evidence type="ECO:0000313" key="2">
    <source>
        <dbReference type="EMBL" id="MVW63694.1"/>
    </source>
</evidence>